<dbReference type="InterPro" id="IPR010282">
    <property type="entry name" value="Uncharacterised_HutD/Ves"/>
</dbReference>
<dbReference type="PANTHER" id="PTHR37943">
    <property type="entry name" value="PROTEIN VES"/>
    <property type="match status" value="1"/>
</dbReference>
<dbReference type="InterPro" id="IPR014710">
    <property type="entry name" value="RmlC-like_jellyroll"/>
</dbReference>
<dbReference type="Proteomes" id="UP000253509">
    <property type="component" value="Unassembled WGS sequence"/>
</dbReference>
<gene>
    <name evidence="1" type="ORF">DFO65_11726</name>
</gene>
<comment type="caution">
    <text evidence="1">The sequence shown here is derived from an EMBL/GenBank/DDBJ whole genome shotgun (WGS) entry which is preliminary data.</text>
</comment>
<dbReference type="SUPFAM" id="SSF51182">
    <property type="entry name" value="RmlC-like cupins"/>
    <property type="match status" value="1"/>
</dbReference>
<dbReference type="Pfam" id="PF05962">
    <property type="entry name" value="HutD"/>
    <property type="match status" value="1"/>
</dbReference>
<keyword evidence="2" id="KW-1185">Reference proteome</keyword>
<dbReference type="PANTHER" id="PTHR37943:SF1">
    <property type="entry name" value="PROTEIN VES"/>
    <property type="match status" value="1"/>
</dbReference>
<accession>A0A366IE46</accession>
<organism evidence="1 2">
    <name type="scientific">Brevibacterium celere</name>
    <dbReference type="NCBI Taxonomy" id="225845"/>
    <lineage>
        <taxon>Bacteria</taxon>
        <taxon>Bacillati</taxon>
        <taxon>Actinomycetota</taxon>
        <taxon>Actinomycetes</taxon>
        <taxon>Micrococcales</taxon>
        <taxon>Brevibacteriaceae</taxon>
        <taxon>Brevibacterium</taxon>
    </lineage>
</organism>
<dbReference type="AlphaFoldDB" id="A0A366IE46"/>
<protein>
    <submittedName>
        <fullName evidence="1">HutD protein</fullName>
    </submittedName>
</protein>
<dbReference type="InterPro" id="IPR011051">
    <property type="entry name" value="RmlC_Cupin_sf"/>
</dbReference>
<evidence type="ECO:0000313" key="1">
    <source>
        <dbReference type="EMBL" id="RBP68602.1"/>
    </source>
</evidence>
<proteinExistence type="predicted"/>
<sequence>MRVLTSFADHPPVPWANGGGETTELVSLDDSRQLTPRRPAWRLSVARLESPGPFSSLPGMARTFLPVGAEVVLSIDGDERRVTEDHPVSFDGGQEVRLVDLPTPCFALNLMVAYDSGDRDPAVATDTDGLGPAVAMTLGNPPHGGEREHFAVTLEKTPELPRFQLIHLGADESLPAELRVAFLH</sequence>
<reference evidence="1 2" key="1">
    <citation type="submission" date="2018-06" db="EMBL/GenBank/DDBJ databases">
        <title>Freshwater and sediment microbial communities from various areas in North America, analyzing microbe dynamics in response to fracking.</title>
        <authorList>
            <person name="Lamendella R."/>
        </authorList>
    </citation>
    <scope>NUCLEOTIDE SEQUENCE [LARGE SCALE GENOMIC DNA]</scope>
    <source>
        <strain evidence="1 2">3b_TX</strain>
    </source>
</reference>
<evidence type="ECO:0000313" key="2">
    <source>
        <dbReference type="Proteomes" id="UP000253509"/>
    </source>
</evidence>
<dbReference type="EMBL" id="QNSB01000017">
    <property type="protein sequence ID" value="RBP68602.1"/>
    <property type="molecule type" value="Genomic_DNA"/>
</dbReference>
<name>A0A366IE46_9MICO</name>
<dbReference type="RefSeq" id="WP_113905563.1">
    <property type="nucleotide sequence ID" value="NZ_QNSB01000017.1"/>
</dbReference>
<dbReference type="Gene3D" id="2.60.120.10">
    <property type="entry name" value="Jelly Rolls"/>
    <property type="match status" value="1"/>
</dbReference>